<evidence type="ECO:0000256" key="4">
    <source>
        <dbReference type="ARBA" id="ARBA00022840"/>
    </source>
</evidence>
<comment type="subcellular location">
    <subcellularLocation>
        <location evidence="1">Cell inner membrane</location>
    </subcellularLocation>
</comment>
<keyword evidence="11" id="KW-1185">Reference proteome</keyword>
<feature type="region of interest" description="Disordered" evidence="8">
    <location>
        <begin position="19"/>
        <end position="239"/>
    </location>
</feature>
<feature type="region of interest" description="Disordered" evidence="8">
    <location>
        <begin position="264"/>
        <end position="351"/>
    </location>
</feature>
<dbReference type="CDD" id="cd01127">
    <property type="entry name" value="TrwB_TraG_TraD_VirD4"/>
    <property type="match status" value="1"/>
</dbReference>
<keyword evidence="5" id="KW-0238">DNA-binding</keyword>
<dbReference type="SMART" id="SM00843">
    <property type="entry name" value="Ftsk_gamma"/>
    <property type="match status" value="1"/>
</dbReference>
<dbReference type="PANTHER" id="PTHR22683">
    <property type="entry name" value="SPORULATION PROTEIN RELATED"/>
    <property type="match status" value="1"/>
</dbReference>
<feature type="compositionally biased region" description="Low complexity" evidence="8">
    <location>
        <begin position="455"/>
        <end position="469"/>
    </location>
</feature>
<feature type="compositionally biased region" description="Low complexity" evidence="8">
    <location>
        <begin position="172"/>
        <end position="196"/>
    </location>
</feature>
<dbReference type="Pfam" id="PF01580">
    <property type="entry name" value="FtsK_SpoIIIE"/>
    <property type="match status" value="1"/>
</dbReference>
<dbReference type="InterPro" id="IPR036388">
    <property type="entry name" value="WH-like_DNA-bd_sf"/>
</dbReference>
<dbReference type="Proteomes" id="UP001595741">
    <property type="component" value="Unassembled WGS sequence"/>
</dbReference>
<gene>
    <name evidence="10" type="ORF">ACFOLG_04900</name>
</gene>
<reference evidence="11" key="1">
    <citation type="journal article" date="2019" name="Int. J. Syst. Evol. Microbiol.">
        <title>The Global Catalogue of Microorganisms (GCM) 10K type strain sequencing project: providing services to taxonomists for standard genome sequencing and annotation.</title>
        <authorList>
            <consortium name="The Broad Institute Genomics Platform"/>
            <consortium name="The Broad Institute Genome Sequencing Center for Infectious Disease"/>
            <person name="Wu L."/>
            <person name="Ma J."/>
        </authorList>
    </citation>
    <scope>NUCLEOTIDE SEQUENCE [LARGE SCALE GENOMIC DNA]</scope>
    <source>
        <strain evidence="11">KCTC 42742</strain>
    </source>
</reference>
<dbReference type="InterPro" id="IPR050206">
    <property type="entry name" value="FtsK/SpoIIIE/SftA"/>
</dbReference>
<dbReference type="Gene3D" id="3.30.980.40">
    <property type="match status" value="1"/>
</dbReference>
<evidence type="ECO:0000256" key="1">
    <source>
        <dbReference type="ARBA" id="ARBA00004533"/>
    </source>
</evidence>
<dbReference type="SUPFAM" id="SSF46785">
    <property type="entry name" value="Winged helix' DNA-binding domain"/>
    <property type="match status" value="1"/>
</dbReference>
<feature type="compositionally biased region" description="Basic and acidic residues" evidence="8">
    <location>
        <begin position="546"/>
        <end position="558"/>
    </location>
</feature>
<comment type="function">
    <text evidence="6">Essential cell division protein that coordinates cell division and chromosome segregation. The N-terminus is involved in assembly of the cell-division machinery. The C-terminus functions as a DNA motor that moves dsDNA in an ATP-dependent manner towards the dif recombination site, which is located within the replication terminus region. Translocation stops specifically at Xer-dif sites, where FtsK interacts with the Xer recombinase, allowing activation of chromosome unlinking by recombination. FtsK orienting polar sequences (KOPS) guide the direction of DNA translocation. FtsK can remove proteins from DNA as it translocates, but translocation stops specifically at XerCD-dif site, thereby preventing removal of XerC and XerD from dif.</text>
</comment>
<dbReference type="InterPro" id="IPR018541">
    <property type="entry name" value="Ftsk_gamma"/>
</dbReference>
<evidence type="ECO:0000313" key="11">
    <source>
        <dbReference type="Proteomes" id="UP001595741"/>
    </source>
</evidence>
<name>A0ABV7RDP6_9NEIS</name>
<feature type="compositionally biased region" description="Low complexity" evidence="8">
    <location>
        <begin position="419"/>
        <end position="435"/>
    </location>
</feature>
<evidence type="ECO:0000256" key="5">
    <source>
        <dbReference type="ARBA" id="ARBA00023125"/>
    </source>
</evidence>
<dbReference type="RefSeq" id="WP_386089026.1">
    <property type="nucleotide sequence ID" value="NZ_JBHRXN010000010.1"/>
</dbReference>
<dbReference type="Gene3D" id="3.40.50.300">
    <property type="entry name" value="P-loop containing nucleotide triphosphate hydrolases"/>
    <property type="match status" value="1"/>
</dbReference>
<dbReference type="Pfam" id="PF09397">
    <property type="entry name" value="FtsK_gamma"/>
    <property type="match status" value="1"/>
</dbReference>
<accession>A0ABV7RDP6</accession>
<evidence type="ECO:0000256" key="3">
    <source>
        <dbReference type="ARBA" id="ARBA00022741"/>
    </source>
</evidence>
<feature type="binding site" evidence="7">
    <location>
        <begin position="749"/>
        <end position="756"/>
    </location>
    <ligand>
        <name>ATP</name>
        <dbReference type="ChEBI" id="CHEBI:30616"/>
    </ligand>
</feature>
<evidence type="ECO:0000256" key="6">
    <source>
        <dbReference type="ARBA" id="ARBA00024784"/>
    </source>
</evidence>
<proteinExistence type="inferred from homology"/>
<evidence type="ECO:0000256" key="8">
    <source>
        <dbReference type="SAM" id="MobiDB-lite"/>
    </source>
</evidence>
<dbReference type="Gene3D" id="1.10.10.10">
    <property type="entry name" value="Winged helix-like DNA-binding domain superfamily/Winged helix DNA-binding domain"/>
    <property type="match status" value="1"/>
</dbReference>
<dbReference type="InterPro" id="IPR002543">
    <property type="entry name" value="FtsK_dom"/>
</dbReference>
<organism evidence="10 11">
    <name type="scientific">Vogesella facilis</name>
    <dbReference type="NCBI Taxonomy" id="1655232"/>
    <lineage>
        <taxon>Bacteria</taxon>
        <taxon>Pseudomonadati</taxon>
        <taxon>Pseudomonadota</taxon>
        <taxon>Betaproteobacteria</taxon>
        <taxon>Neisseriales</taxon>
        <taxon>Chromobacteriaceae</taxon>
        <taxon>Vogesella</taxon>
    </lineage>
</organism>
<feature type="region of interest" description="Disordered" evidence="8">
    <location>
        <begin position="369"/>
        <end position="500"/>
    </location>
</feature>
<dbReference type="InterPro" id="IPR036390">
    <property type="entry name" value="WH_DNA-bd_sf"/>
</dbReference>
<feature type="region of interest" description="Disordered" evidence="8">
    <location>
        <begin position="537"/>
        <end position="569"/>
    </location>
</feature>
<comment type="similarity">
    <text evidence="2">Belongs to the FtsK/SpoIIIE/SftA family.</text>
</comment>
<keyword evidence="4 7" id="KW-0067">ATP-binding</keyword>
<evidence type="ECO:0000256" key="7">
    <source>
        <dbReference type="PROSITE-ProRule" id="PRU00289"/>
    </source>
</evidence>
<feature type="domain" description="FtsK" evidence="9">
    <location>
        <begin position="732"/>
        <end position="941"/>
    </location>
</feature>
<feature type="compositionally biased region" description="Low complexity" evidence="8">
    <location>
        <begin position="291"/>
        <end position="316"/>
    </location>
</feature>
<keyword evidence="3 7" id="KW-0547">Nucleotide-binding</keyword>
<dbReference type="SUPFAM" id="SSF52540">
    <property type="entry name" value="P-loop containing nucleoside triphosphate hydrolases"/>
    <property type="match status" value="1"/>
</dbReference>
<dbReference type="InterPro" id="IPR041027">
    <property type="entry name" value="FtsK_alpha"/>
</dbReference>
<feature type="compositionally biased region" description="Low complexity" evidence="8">
    <location>
        <begin position="264"/>
        <end position="273"/>
    </location>
</feature>
<protein>
    <submittedName>
        <fullName evidence="10">DNA translocase FtsK</fullName>
    </submittedName>
</protein>
<evidence type="ECO:0000259" key="9">
    <source>
        <dbReference type="PROSITE" id="PS50901"/>
    </source>
</evidence>
<feature type="compositionally biased region" description="Low complexity" evidence="8">
    <location>
        <begin position="56"/>
        <end position="80"/>
    </location>
</feature>
<evidence type="ECO:0000313" key="10">
    <source>
        <dbReference type="EMBL" id="MFC3531517.1"/>
    </source>
</evidence>
<comment type="caution">
    <text evidence="10">The sequence shown here is derived from an EMBL/GenBank/DDBJ whole genome shotgun (WGS) entry which is preliminary data.</text>
</comment>
<feature type="compositionally biased region" description="Low complexity" evidence="8">
    <location>
        <begin position="369"/>
        <end position="385"/>
    </location>
</feature>
<evidence type="ECO:0000256" key="2">
    <source>
        <dbReference type="ARBA" id="ARBA00006474"/>
    </source>
</evidence>
<feature type="compositionally biased region" description="Low complexity" evidence="8">
    <location>
        <begin position="29"/>
        <end position="45"/>
    </location>
</feature>
<dbReference type="PROSITE" id="PS50901">
    <property type="entry name" value="FTSK"/>
    <property type="match status" value="1"/>
</dbReference>
<dbReference type="InterPro" id="IPR027417">
    <property type="entry name" value="P-loop_NTPase"/>
</dbReference>
<feature type="compositionally biased region" description="Basic and acidic residues" evidence="8">
    <location>
        <begin position="436"/>
        <end position="446"/>
    </location>
</feature>
<dbReference type="Pfam" id="PF17854">
    <property type="entry name" value="FtsK_alpha"/>
    <property type="match status" value="1"/>
</dbReference>
<feature type="compositionally biased region" description="Pro residues" evidence="8">
    <location>
        <begin position="81"/>
        <end position="93"/>
    </location>
</feature>
<dbReference type="EMBL" id="JBHRXN010000010">
    <property type="protein sequence ID" value="MFC3531517.1"/>
    <property type="molecule type" value="Genomic_DNA"/>
</dbReference>
<dbReference type="PANTHER" id="PTHR22683:SF41">
    <property type="entry name" value="DNA TRANSLOCASE FTSK"/>
    <property type="match status" value="1"/>
</dbReference>
<sequence length="1088" mass="114316">MELFKLLHTLGQRVRDTLSMEEGDGVDQPAAPAAAEPAPSASPAAKPRRNLLSEMPDAAPAASEPAATAPAPAPEIITLPPRQPKPLAPPAPQPEIIRELPSQLPRYKHSATPPPAAPLPVIGLDEVQHNLQRDLKRRGQRGQPQPPQAKPARDLPLIDPAEVRASLQQLHGKPSPAAGSRPAAPAAGKPVAASEAYYPPDPAPSFTAPLPQDERERAAAALFGPQSRFSAGREPLPAETETEIEALPLEDHALAALPPAVASAPAAAASLAAQPWPPHAATEAQPVPDRAPAALPPAVESAPAAAASLAAQPWPSYTATEAQPVPDRAPAALPPAEESTPPAAASLAAQHAATTIGVADYATSATPELAPAPAHAADPAPTLPASQPAAPLTLPAASRAPRSPWQQRQAGSWHAAPQAASHFSSVASVAAATDSTAHHQPEHGSNDDAVVEPRPASATQASSAQPEPATVAGEPSPPAATTAPWEQAAPAGGWQQQPSRSGDLVWHVLDASDDATDSASPAAKPALPWQLLNDSAVADSSSADATDTHSDDDRRQPPDADSAEPATLAATPWSAPAQQLPLMPPPRHIPVVYGDVTLPSLELLRPAETSKAVQSEDYLIERGILIEEKCAEFKVKVAVVDAYAGPVITRYEVEPAVGVRGSQVVNLSKDLSRALGLASIRMVETIPGKTCMGLELPNPQRQMIRLSEIFGAEVFTGNASKLTLALGQDITGAPVVTDLAKAPHLLVAGTTGSGKSVGVNAMILSMLFKATPDEVRFIMIDPKMLELSVYNDIPHLLAPVVTDMKLAANALNWCVGEMEKRYRLMSHLGVRNIAGYNDKVRAAEAAGLRLTNPFTLTPETPEPLTTLPFIVVVVDEFADLMMVAGKKIEELIARLAQKARAAGIHLILATQRPSVDVITGLIKANIPTRVAFQVSSKIDSRTILDQMGAESLLGQGDMLFLPPGTGYPQRVHGAFVTDEEVHAVVEYLKQWGEPDYVEGLLTGESVADEEQLEAKGKAAAGSEADPLYDEAVEIVLRTRKASISSVQRQLRIGYNRAARLIEDMEAAGIVSAMESNGNRTVLVPQRDY</sequence>
<feature type="compositionally biased region" description="Low complexity" evidence="8">
    <location>
        <begin position="329"/>
        <end position="351"/>
    </location>
</feature>
<feature type="compositionally biased region" description="Low complexity" evidence="8">
    <location>
        <begin position="487"/>
        <end position="498"/>
    </location>
</feature>